<dbReference type="InterPro" id="IPR023772">
    <property type="entry name" value="DNA-bd_HTH_TetR-type_CS"/>
</dbReference>
<keyword evidence="2 4" id="KW-0238">DNA-binding</keyword>
<dbReference type="Gene3D" id="1.10.357.10">
    <property type="entry name" value="Tetracycline Repressor, domain 2"/>
    <property type="match status" value="1"/>
</dbReference>
<dbReference type="GO" id="GO:0003677">
    <property type="term" value="F:DNA binding"/>
    <property type="evidence" value="ECO:0007669"/>
    <property type="project" value="UniProtKB-UniRule"/>
</dbReference>
<feature type="DNA-binding region" description="H-T-H motif" evidence="4">
    <location>
        <begin position="39"/>
        <end position="58"/>
    </location>
</feature>
<feature type="domain" description="HTH tetR-type" evidence="5">
    <location>
        <begin position="16"/>
        <end position="76"/>
    </location>
</feature>
<dbReference type="SUPFAM" id="SSF46689">
    <property type="entry name" value="Homeodomain-like"/>
    <property type="match status" value="1"/>
</dbReference>
<dbReference type="RefSeq" id="WP_108896169.1">
    <property type="nucleotide sequence ID" value="NZ_ONZF01000026.1"/>
</dbReference>
<evidence type="ECO:0000259" key="5">
    <source>
        <dbReference type="PROSITE" id="PS50977"/>
    </source>
</evidence>
<protein>
    <submittedName>
        <fullName evidence="6">HTH-type transcriptional repressor ComR</fullName>
    </submittedName>
</protein>
<proteinExistence type="predicted"/>
<dbReference type="Proteomes" id="UP000244912">
    <property type="component" value="Unassembled WGS sequence"/>
</dbReference>
<keyword evidence="1" id="KW-0805">Transcription regulation</keyword>
<evidence type="ECO:0000256" key="1">
    <source>
        <dbReference type="ARBA" id="ARBA00023015"/>
    </source>
</evidence>
<dbReference type="AlphaFoldDB" id="A0A2R8C257"/>
<dbReference type="PANTHER" id="PTHR47506">
    <property type="entry name" value="TRANSCRIPTIONAL REGULATORY PROTEIN"/>
    <property type="match status" value="1"/>
</dbReference>
<dbReference type="PROSITE" id="PS01081">
    <property type="entry name" value="HTH_TETR_1"/>
    <property type="match status" value="1"/>
</dbReference>
<dbReference type="InterPro" id="IPR011075">
    <property type="entry name" value="TetR_C"/>
</dbReference>
<evidence type="ECO:0000313" key="6">
    <source>
        <dbReference type="EMBL" id="SPJ26492.1"/>
    </source>
</evidence>
<dbReference type="Pfam" id="PF00440">
    <property type="entry name" value="TetR_N"/>
    <property type="match status" value="1"/>
</dbReference>
<dbReference type="PANTHER" id="PTHR47506:SF1">
    <property type="entry name" value="HTH-TYPE TRANSCRIPTIONAL REGULATOR YJDC"/>
    <property type="match status" value="1"/>
</dbReference>
<dbReference type="InterPro" id="IPR009057">
    <property type="entry name" value="Homeodomain-like_sf"/>
</dbReference>
<evidence type="ECO:0000256" key="4">
    <source>
        <dbReference type="PROSITE-ProRule" id="PRU00335"/>
    </source>
</evidence>
<dbReference type="InterPro" id="IPR036271">
    <property type="entry name" value="Tet_transcr_reg_TetR-rel_C_sf"/>
</dbReference>
<keyword evidence="7" id="KW-1185">Reference proteome</keyword>
<gene>
    <name evidence="6" type="primary">comR</name>
    <name evidence="6" type="ORF">PAA8504_04354</name>
</gene>
<keyword evidence="3" id="KW-0804">Transcription</keyword>
<name>A0A2R8C257_9RHOB</name>
<sequence length="212" mass="22490">MENAPASRRKTGRPLSFDREAALEKAMLAFWESGYETTSISDLTAAMGVTAPSIYAAFGDKKRLFLEAMRRYAGDMDDLERAFSRAPTAQDAVTGMIENAAKLYTGDVTPKGCLLASAAATGSKDAADVREAAAKERRGIRAIIIRRIERDIEGGLLPPDTKPRVLADLALAVTQGMSVLARDGADRDTLLAVAKASMAGWPSPIVGGNVAS</sequence>
<evidence type="ECO:0000313" key="7">
    <source>
        <dbReference type="Proteomes" id="UP000244912"/>
    </source>
</evidence>
<accession>A0A2R8C257</accession>
<dbReference type="EMBL" id="ONZF01000026">
    <property type="protein sequence ID" value="SPJ26492.1"/>
    <property type="molecule type" value="Genomic_DNA"/>
</dbReference>
<evidence type="ECO:0000256" key="3">
    <source>
        <dbReference type="ARBA" id="ARBA00023163"/>
    </source>
</evidence>
<dbReference type="PROSITE" id="PS50977">
    <property type="entry name" value="HTH_TETR_2"/>
    <property type="match status" value="1"/>
</dbReference>
<dbReference type="InterPro" id="IPR001647">
    <property type="entry name" value="HTH_TetR"/>
</dbReference>
<dbReference type="Gene3D" id="1.10.10.60">
    <property type="entry name" value="Homeodomain-like"/>
    <property type="match status" value="1"/>
</dbReference>
<dbReference type="Pfam" id="PF16925">
    <property type="entry name" value="TetR_C_13"/>
    <property type="match status" value="1"/>
</dbReference>
<dbReference type="SUPFAM" id="SSF48498">
    <property type="entry name" value="Tetracyclin repressor-like, C-terminal domain"/>
    <property type="match status" value="1"/>
</dbReference>
<dbReference type="OrthoDB" id="9779746at2"/>
<evidence type="ECO:0000256" key="2">
    <source>
        <dbReference type="ARBA" id="ARBA00023125"/>
    </source>
</evidence>
<reference evidence="6 7" key="1">
    <citation type="submission" date="2018-03" db="EMBL/GenBank/DDBJ databases">
        <authorList>
            <person name="Keele B.F."/>
        </authorList>
    </citation>
    <scope>NUCLEOTIDE SEQUENCE [LARGE SCALE GENOMIC DNA]</scope>
    <source>
        <strain evidence="6 7">CECT 8504</strain>
    </source>
</reference>
<organism evidence="6 7">
    <name type="scientific">Palleronia abyssalis</name>
    <dbReference type="NCBI Taxonomy" id="1501240"/>
    <lineage>
        <taxon>Bacteria</taxon>
        <taxon>Pseudomonadati</taxon>
        <taxon>Pseudomonadota</taxon>
        <taxon>Alphaproteobacteria</taxon>
        <taxon>Rhodobacterales</taxon>
        <taxon>Roseobacteraceae</taxon>
        <taxon>Palleronia</taxon>
    </lineage>
</organism>